<dbReference type="Proteomes" id="UP000785679">
    <property type="component" value="Unassembled WGS sequence"/>
</dbReference>
<evidence type="ECO:0000256" key="1">
    <source>
        <dbReference type="SAM" id="Phobius"/>
    </source>
</evidence>
<feature type="transmembrane region" description="Helical" evidence="1">
    <location>
        <begin position="47"/>
        <end position="68"/>
    </location>
</feature>
<proteinExistence type="predicted"/>
<gene>
    <name evidence="3" type="ORF">FGO68_gene821</name>
</gene>
<dbReference type="InterPro" id="IPR056361">
    <property type="entry name" value="AtPDCT1_2_TM_dom"/>
</dbReference>
<dbReference type="Pfam" id="PF24788">
    <property type="entry name" value="AtPDCT1_2"/>
    <property type="match status" value="1"/>
</dbReference>
<evidence type="ECO:0000313" key="3">
    <source>
        <dbReference type="EMBL" id="TNV72513.1"/>
    </source>
</evidence>
<name>A0A8J8SW23_HALGN</name>
<keyword evidence="1" id="KW-0472">Membrane</keyword>
<evidence type="ECO:0000259" key="2">
    <source>
        <dbReference type="Pfam" id="PF24788"/>
    </source>
</evidence>
<dbReference type="EMBL" id="RRYP01022026">
    <property type="protein sequence ID" value="TNV72513.1"/>
    <property type="molecule type" value="Genomic_DNA"/>
</dbReference>
<dbReference type="AlphaFoldDB" id="A0A8J8SW23"/>
<feature type="transmembrane region" description="Helical" evidence="1">
    <location>
        <begin position="105"/>
        <end position="125"/>
    </location>
</feature>
<feature type="transmembrane region" description="Helical" evidence="1">
    <location>
        <begin position="131"/>
        <end position="153"/>
    </location>
</feature>
<keyword evidence="4" id="KW-1185">Reference proteome</keyword>
<dbReference type="OrthoDB" id="312410at2759"/>
<reference evidence="3" key="1">
    <citation type="submission" date="2019-06" db="EMBL/GenBank/DDBJ databases">
        <authorList>
            <person name="Zheng W."/>
        </authorList>
    </citation>
    <scope>NUCLEOTIDE SEQUENCE</scope>
    <source>
        <strain evidence="3">QDHG01</strain>
    </source>
</reference>
<sequence length="314" mass="37418">MIYCNNIIMSQRDPSQKHGVGGADLRAPLNQQQPIAPEEEYPLKNQLWLRGIFAALFLAALVSTMFNVNREEIITQDECLRDYTFVWTSGVNDYLAQNRDLTDRYIIFCSALMDFMLLNFFFMWLNYWKSFRVIICYLLFFGCRAMLQNLFFITRLDGFLFRYPGFPSLCVPYHDSNDFYYSGHVGTCFVLVLEARAKKWYKLSWMCFFIMCNQWVMMMFIRTHYVIDMVTGIIVAHYFHILSEKISFFVDVSLLRQHLTKPDKREKWHFKPCDVCGWSNKRATNYLPAEEREILQRIYSEQKVHNEEVKGNQF</sequence>
<dbReference type="InterPro" id="IPR055311">
    <property type="entry name" value="PDCT1/2-like"/>
</dbReference>
<accession>A0A8J8SW23</accession>
<protein>
    <recommendedName>
        <fullName evidence="2">AtPDCT1/2 transmembrane domain-containing protein</fullName>
    </recommendedName>
</protein>
<keyword evidence="1" id="KW-0812">Transmembrane</keyword>
<organism evidence="3 4">
    <name type="scientific">Halteria grandinella</name>
    <dbReference type="NCBI Taxonomy" id="5974"/>
    <lineage>
        <taxon>Eukaryota</taxon>
        <taxon>Sar</taxon>
        <taxon>Alveolata</taxon>
        <taxon>Ciliophora</taxon>
        <taxon>Intramacronucleata</taxon>
        <taxon>Spirotrichea</taxon>
        <taxon>Stichotrichia</taxon>
        <taxon>Sporadotrichida</taxon>
        <taxon>Halteriidae</taxon>
        <taxon>Halteria</taxon>
    </lineage>
</organism>
<keyword evidence="1" id="KW-1133">Transmembrane helix</keyword>
<dbReference type="PANTHER" id="PTHR34674:SF1">
    <property type="entry name" value="PHOSPHATIDYLCHOLINE:DIACYLGLYCEROL CHOLINEPHOSPHOTRANSFERASE 1-RELATED"/>
    <property type="match status" value="1"/>
</dbReference>
<comment type="caution">
    <text evidence="3">The sequence shown here is derived from an EMBL/GenBank/DDBJ whole genome shotgun (WGS) entry which is preliminary data.</text>
</comment>
<evidence type="ECO:0000313" key="4">
    <source>
        <dbReference type="Proteomes" id="UP000785679"/>
    </source>
</evidence>
<feature type="domain" description="AtPDCT1/2 transmembrane" evidence="2">
    <location>
        <begin position="82"/>
        <end position="244"/>
    </location>
</feature>
<dbReference type="PANTHER" id="PTHR34674">
    <property type="entry name" value="PHOSPHATIDYLCHOLINE:DIACYLGLYCEROL CHOLINEPHOSPHOTRANSFERASE 1-RELATED"/>
    <property type="match status" value="1"/>
</dbReference>